<proteinExistence type="inferred from homology"/>
<dbReference type="InterPro" id="IPR029510">
    <property type="entry name" value="Ald_DH_CS_GLU"/>
</dbReference>
<dbReference type="GO" id="GO:0005737">
    <property type="term" value="C:cytoplasm"/>
    <property type="evidence" value="ECO:0007669"/>
    <property type="project" value="TreeGrafter"/>
</dbReference>
<dbReference type="InterPro" id="IPR016161">
    <property type="entry name" value="Ald_DH/histidinol_DH"/>
</dbReference>
<dbReference type="PIRSF" id="PIRSF036492">
    <property type="entry name" value="ALDH"/>
    <property type="match status" value="1"/>
</dbReference>
<dbReference type="Proteomes" id="UP000031366">
    <property type="component" value="Unassembled WGS sequence"/>
</dbReference>
<dbReference type="InterPro" id="IPR012394">
    <property type="entry name" value="Aldehyde_DH_NAD(P)"/>
</dbReference>
<dbReference type="Pfam" id="PF00171">
    <property type="entry name" value="Aldedh"/>
    <property type="match status" value="1"/>
</dbReference>
<dbReference type="PANTHER" id="PTHR43570">
    <property type="entry name" value="ALDEHYDE DEHYDROGENASE"/>
    <property type="match status" value="1"/>
</dbReference>
<dbReference type="GO" id="GO:0004029">
    <property type="term" value="F:aldehyde dehydrogenase (NAD+) activity"/>
    <property type="evidence" value="ECO:0007669"/>
    <property type="project" value="TreeGrafter"/>
</dbReference>
<dbReference type="GO" id="GO:0006081">
    <property type="term" value="P:aldehyde metabolic process"/>
    <property type="evidence" value="ECO:0007669"/>
    <property type="project" value="InterPro"/>
</dbReference>
<accession>A0A0C1QXG4</accession>
<evidence type="ECO:0000259" key="8">
    <source>
        <dbReference type="Pfam" id="PF00171"/>
    </source>
</evidence>
<reference evidence="9 10" key="1">
    <citation type="journal article" date="2015" name="Infect. Genet. Evol.">
        <title>Genomic sequences of six botulinum neurotoxin-producing strains representing three clostridial species illustrate the mobility and diversity of botulinum neurotoxin genes.</title>
        <authorList>
            <person name="Smith T.J."/>
            <person name="Hill K.K."/>
            <person name="Xie G."/>
            <person name="Foley B.T."/>
            <person name="Williamson C.H."/>
            <person name="Foster J.T."/>
            <person name="Johnson S.L."/>
            <person name="Chertkov O."/>
            <person name="Teshima H."/>
            <person name="Gibbons H.S."/>
            <person name="Johnsky L.A."/>
            <person name="Karavis M.A."/>
            <person name="Smith L.A."/>
        </authorList>
    </citation>
    <scope>NUCLEOTIDE SEQUENCE [LARGE SCALE GENOMIC DNA]</scope>
    <source>
        <strain evidence="9 10">CDC 2741</strain>
    </source>
</reference>
<comment type="similarity">
    <text evidence="1 4 7">Belongs to the aldehyde dehydrogenase family.</text>
</comment>
<name>A0A0C1QXG4_9CLOT</name>
<keyword evidence="10" id="KW-1185">Reference proteome</keyword>
<evidence type="ECO:0000256" key="5">
    <source>
        <dbReference type="PIRSR" id="PIRSR036492-1"/>
    </source>
</evidence>
<dbReference type="AlphaFoldDB" id="A0A0C1QXG4"/>
<protein>
    <recommendedName>
        <fullName evidence="4">Aldehyde dehydrogenase</fullName>
    </recommendedName>
</protein>
<evidence type="ECO:0000256" key="2">
    <source>
        <dbReference type="ARBA" id="ARBA00023002"/>
    </source>
</evidence>
<dbReference type="EMBL" id="AYSO01000018">
    <property type="protein sequence ID" value="KIE45702.1"/>
    <property type="molecule type" value="Genomic_DNA"/>
</dbReference>
<evidence type="ECO:0000313" key="10">
    <source>
        <dbReference type="Proteomes" id="UP000031366"/>
    </source>
</evidence>
<evidence type="ECO:0000256" key="6">
    <source>
        <dbReference type="PROSITE-ProRule" id="PRU10007"/>
    </source>
</evidence>
<dbReference type="RefSeq" id="WP_039634330.1">
    <property type="nucleotide sequence ID" value="NZ_AYSO01000018.1"/>
</dbReference>
<dbReference type="InterPro" id="IPR015590">
    <property type="entry name" value="Aldehyde_DH_dom"/>
</dbReference>
<dbReference type="Gene3D" id="3.40.309.10">
    <property type="entry name" value="Aldehyde Dehydrogenase, Chain A, domain 2"/>
    <property type="match status" value="1"/>
</dbReference>
<gene>
    <name evidence="9" type="ORF">U732_2149</name>
</gene>
<keyword evidence="3" id="KW-0520">NAD</keyword>
<dbReference type="InterPro" id="IPR016163">
    <property type="entry name" value="Ald_DH_C"/>
</dbReference>
<dbReference type="CDD" id="cd07136">
    <property type="entry name" value="ALDH_YwdH-P39616"/>
    <property type="match status" value="1"/>
</dbReference>
<dbReference type="FunFam" id="3.40.605.10:FF:000004">
    <property type="entry name" value="Aldehyde dehydrogenase"/>
    <property type="match status" value="1"/>
</dbReference>
<dbReference type="PROSITE" id="PS00070">
    <property type="entry name" value="ALDEHYDE_DEHYDR_CYS"/>
    <property type="match status" value="1"/>
</dbReference>
<evidence type="ECO:0000256" key="1">
    <source>
        <dbReference type="ARBA" id="ARBA00009986"/>
    </source>
</evidence>
<dbReference type="SUPFAM" id="SSF53720">
    <property type="entry name" value="ALDH-like"/>
    <property type="match status" value="1"/>
</dbReference>
<sequence length="456" mass="51734">MRDIKDLVDIQRKYFYTGETLSIDFRFKQLTLLKDIITKNEEKILEALNKDLNKANFEGYATELGIVLEEINYTIKNLKKWSQPTKVKSQIAHFPASCFSYPEPYGVTLVISPWNYPFQLSIAPMIGAIAGGNTVILKPSNKSVHVSKILTELIEQNFKEEYIAVVNGGREENTELLNQKFDYIFFTGSVPVGRIVMEAAAKNLTPTTLELGGKSPCIVDYDADIKVTARRIVWGKFLNAGQTCVAPDYIYVHKDVKDALIDSMIYYVKKFYGENPKESNDYPRIIDTGQFDRLIGYLDEGNIEIGGRFEREELYISPTILNNVTFDDSVMKDEIFGPIMPILEFNSLDEAIDMVNSRPKPLALYFFSKNEKSIEKVLTYTSSGGVCINETIMHVASLYLPFGGVGDSGMGKYHGRASFDTFTHHKSVVKKGFSIDVPLRYPPYNDKIKYIKKIFK</sequence>
<feature type="domain" description="Aldehyde dehydrogenase" evidence="8">
    <location>
        <begin position="3"/>
        <end position="428"/>
    </location>
</feature>
<dbReference type="Gene3D" id="3.40.605.10">
    <property type="entry name" value="Aldehyde Dehydrogenase, Chain A, domain 1"/>
    <property type="match status" value="1"/>
</dbReference>
<keyword evidence="2 4" id="KW-0560">Oxidoreductase</keyword>
<evidence type="ECO:0000256" key="7">
    <source>
        <dbReference type="RuleBase" id="RU003345"/>
    </source>
</evidence>
<comment type="caution">
    <text evidence="9">The sequence shown here is derived from an EMBL/GenBank/DDBJ whole genome shotgun (WGS) entry which is preliminary data.</text>
</comment>
<evidence type="ECO:0000256" key="4">
    <source>
        <dbReference type="PIRNR" id="PIRNR036492"/>
    </source>
</evidence>
<feature type="active site" evidence="5">
    <location>
        <position position="244"/>
    </location>
</feature>
<feature type="active site" evidence="5 6">
    <location>
        <position position="210"/>
    </location>
</feature>
<evidence type="ECO:0000313" key="9">
    <source>
        <dbReference type="EMBL" id="KIE45702.1"/>
    </source>
</evidence>
<dbReference type="STRING" id="29341.RSJ17_03050"/>
<dbReference type="PROSITE" id="PS00687">
    <property type="entry name" value="ALDEHYDE_DEHYDR_GLU"/>
    <property type="match status" value="1"/>
</dbReference>
<dbReference type="OrthoDB" id="9762913at2"/>
<evidence type="ECO:0000256" key="3">
    <source>
        <dbReference type="ARBA" id="ARBA00023027"/>
    </source>
</evidence>
<dbReference type="PANTHER" id="PTHR43570:SF16">
    <property type="entry name" value="ALDEHYDE DEHYDROGENASE TYPE III, ISOFORM Q"/>
    <property type="match status" value="1"/>
</dbReference>
<dbReference type="InterPro" id="IPR016162">
    <property type="entry name" value="Ald_DH_N"/>
</dbReference>
<dbReference type="FunFam" id="3.40.309.10:FF:000003">
    <property type="entry name" value="Aldehyde dehydrogenase"/>
    <property type="match status" value="1"/>
</dbReference>
<organism evidence="9 10">
    <name type="scientific">Clostridium argentinense CDC 2741</name>
    <dbReference type="NCBI Taxonomy" id="1418104"/>
    <lineage>
        <taxon>Bacteria</taxon>
        <taxon>Bacillati</taxon>
        <taxon>Bacillota</taxon>
        <taxon>Clostridia</taxon>
        <taxon>Eubacteriales</taxon>
        <taxon>Clostridiaceae</taxon>
        <taxon>Clostridium</taxon>
    </lineage>
</organism>
<dbReference type="InterPro" id="IPR016160">
    <property type="entry name" value="Ald_DH_CS_CYS"/>
</dbReference>